<dbReference type="InterPro" id="IPR036430">
    <property type="entry name" value="RNase_T2-like_sf"/>
</dbReference>
<dbReference type="EMBL" id="CAJNOQ010006634">
    <property type="protein sequence ID" value="CAF1142219.1"/>
    <property type="molecule type" value="Genomic_DNA"/>
</dbReference>
<dbReference type="Pfam" id="PF00664">
    <property type="entry name" value="ABC_membrane"/>
    <property type="match status" value="1"/>
</dbReference>
<dbReference type="PROSITE" id="PS50929">
    <property type="entry name" value="ABC_TM1F"/>
    <property type="match status" value="1"/>
</dbReference>
<dbReference type="InterPro" id="IPR036640">
    <property type="entry name" value="ABC1_TM_sf"/>
</dbReference>
<feature type="transmembrane region" description="Helical" evidence="10">
    <location>
        <begin position="138"/>
        <end position="160"/>
    </location>
</feature>
<dbReference type="Pfam" id="PF00445">
    <property type="entry name" value="Ribonuclease_T2"/>
    <property type="match status" value="1"/>
</dbReference>
<name>A0A814S291_9BILA</name>
<evidence type="ECO:0000256" key="6">
    <source>
        <dbReference type="ARBA" id="ARBA00022989"/>
    </source>
</evidence>
<dbReference type="OrthoDB" id="435754at2759"/>
<comment type="similarity">
    <text evidence="8">Belongs to the ABC transporter superfamily. ABCB family. Heavy Metal importer (TC 3.A.1.210) subfamily.</text>
</comment>
<feature type="domain" description="ABC transmembrane type-1" evidence="11">
    <location>
        <begin position="497"/>
        <end position="775"/>
    </location>
</feature>
<keyword evidence="5" id="KW-0067">ATP-binding</keyword>
<dbReference type="GO" id="GO:0016887">
    <property type="term" value="F:ATP hydrolysis activity"/>
    <property type="evidence" value="ECO:0007669"/>
    <property type="project" value="InterPro"/>
</dbReference>
<dbReference type="GO" id="GO:0033897">
    <property type="term" value="F:ribonuclease T2 activity"/>
    <property type="evidence" value="ECO:0007669"/>
    <property type="project" value="InterPro"/>
</dbReference>
<dbReference type="GO" id="GO:0140359">
    <property type="term" value="F:ABC-type transporter activity"/>
    <property type="evidence" value="ECO:0007669"/>
    <property type="project" value="InterPro"/>
</dbReference>
<feature type="transmembrane region" description="Helical" evidence="10">
    <location>
        <begin position="512"/>
        <end position="533"/>
    </location>
</feature>
<keyword evidence="3 10" id="KW-0812">Transmembrane</keyword>
<keyword evidence="6 10" id="KW-1133">Transmembrane helix</keyword>
<evidence type="ECO:0000256" key="9">
    <source>
        <dbReference type="RuleBase" id="RU004328"/>
    </source>
</evidence>
<proteinExistence type="inferred from homology"/>
<dbReference type="PROSITE" id="PS00531">
    <property type="entry name" value="RNASE_T2_2"/>
    <property type="match status" value="1"/>
</dbReference>
<dbReference type="InterPro" id="IPR001568">
    <property type="entry name" value="RNase_T2-like"/>
</dbReference>
<comment type="caution">
    <text evidence="12">The sequence shown here is derived from an EMBL/GenBank/DDBJ whole genome shotgun (WGS) entry which is preliminary data.</text>
</comment>
<dbReference type="InterPro" id="IPR003593">
    <property type="entry name" value="AAA+_ATPase"/>
</dbReference>
<dbReference type="Proteomes" id="UP000663829">
    <property type="component" value="Unassembled WGS sequence"/>
</dbReference>
<comment type="subcellular location">
    <subcellularLocation>
        <location evidence="1">Membrane</location>
        <topology evidence="1">Multi-pass membrane protein</topology>
    </subcellularLocation>
</comment>
<dbReference type="GO" id="GO:0016020">
    <property type="term" value="C:membrane"/>
    <property type="evidence" value="ECO:0007669"/>
    <property type="project" value="UniProtKB-SubCell"/>
</dbReference>
<comment type="similarity">
    <text evidence="2 9">Belongs to the RNase T2 family.</text>
</comment>
<sequence>NWKGFYTFKSDPTFWKHEWEKHGSCISPDNILKYFQLCLHINNQLPILNALKQNNIYPSSTKYYSLNKTFDAIHSFFGNGVNPIILCNYPYLKEFRYCLDDKFQIISCPDYFDMSLRQCSNEFLLLNFTSHKKTTIKYFTVLLIATLIISLLIFIFLFLLKHFQIIETPFEWNRKRNIEIVHYDLIDRPVIVHAVQLPRSWLEQSVLGAVILDFNIGVGAKGARRLMKQWFDFPNEPMEKIDEFDLDLVVIVDESIRSDDKRTPILEQLTQLTFGGMNVEAKDIEILTKFGLTEYFLMRDVTQNELLILKTGSNVDDVYLFYTDDCFDDMKIESIRPSVHTLASKLKMTWSLSNINDPGIPHVSEPIVVRTLMRYFKGGCKQYEFDQNTWSYFKKFGLNCSSLFNLLKPIHNDTAKYFHVVNHLLSIGFLSNKDLQLIGGANRLWGYVLHEMNDKLSNYGIRLTFDKLSINQVHEWIERKKLMIEETIAQLRCGKEIISNVNENQKLIDHTGLILLFIFFLSGIFKIIGKILLEYSTMNAMKLLVSKMFENLLYQNYEYLDTFAMGELISRTSADSLTIRSTIGITTFNFISQLFLSIGCLSMLFYYLVLFKNIHHIYKIVFCLILLLLFIIILINIFYGSYAFNLNRECRRFLGAIFGFTFDIFSNIKTILILNGQLNSIKQHKFIYCQNYFSKSNYLNITSHLFNSFIYLLTSLSNIILLVIASRKLINYSITFDEPVSIKMEKTARFLAIMLYLNWLIKSLQKISTNYARLMISLGSLERIKQVCSKLQQNNLTYTSTFDTNEQQHSSKLHKHICRLLKRNVVYEKLPDNNHFNNETHLFVQFSNNTLNDYLSEMKFSGCVSVENASFKYSRSQNYVLNKISFCTKQGKILGIIGKSSSGKSTIINLLSGIYFRSTGELAWIMENNLWLKGSKLTNLSLWNMNGCSPQKECYIPTEAVSHFISHLRSTIGICSKSTDKIFSSLTILDNFLIGITDEQRQSMTINELYNLCDLIGLNKDDLIDSPQRFTKESRLSSNQIRKISFARCLLKGKDNLKLLLIDDIDEMIDIDNYNNDKIVQSINMIAKNWNSTIVITGTNDKIVKMLADDILFI</sequence>
<feature type="transmembrane region" description="Helical" evidence="10">
    <location>
        <begin position="590"/>
        <end position="611"/>
    </location>
</feature>
<dbReference type="Gene3D" id="1.20.1560.10">
    <property type="entry name" value="ABC transporter type 1, transmembrane domain"/>
    <property type="match status" value="1"/>
</dbReference>
<dbReference type="Pfam" id="PF00005">
    <property type="entry name" value="ABC_tran"/>
    <property type="match status" value="1"/>
</dbReference>
<dbReference type="Gene3D" id="3.90.730.10">
    <property type="entry name" value="Ribonuclease T2-like"/>
    <property type="match status" value="1"/>
</dbReference>
<keyword evidence="4" id="KW-0547">Nucleotide-binding</keyword>
<keyword evidence="7 10" id="KW-0472">Membrane</keyword>
<evidence type="ECO:0000313" key="14">
    <source>
        <dbReference type="Proteomes" id="UP000663829"/>
    </source>
</evidence>
<dbReference type="Proteomes" id="UP000681722">
    <property type="component" value="Unassembled WGS sequence"/>
</dbReference>
<dbReference type="InterPro" id="IPR027417">
    <property type="entry name" value="P-loop_NTPase"/>
</dbReference>
<dbReference type="SUPFAM" id="SSF90123">
    <property type="entry name" value="ABC transporter transmembrane region"/>
    <property type="match status" value="1"/>
</dbReference>
<evidence type="ECO:0000256" key="7">
    <source>
        <dbReference type="ARBA" id="ARBA00023136"/>
    </source>
</evidence>
<feature type="transmembrane region" description="Helical" evidence="10">
    <location>
        <begin position="617"/>
        <end position="641"/>
    </location>
</feature>
<evidence type="ECO:0000256" key="2">
    <source>
        <dbReference type="ARBA" id="ARBA00007469"/>
    </source>
</evidence>
<dbReference type="AlphaFoldDB" id="A0A814S291"/>
<evidence type="ECO:0000256" key="3">
    <source>
        <dbReference type="ARBA" id="ARBA00022692"/>
    </source>
</evidence>
<organism evidence="12 14">
    <name type="scientific">Didymodactylos carnosus</name>
    <dbReference type="NCBI Taxonomy" id="1234261"/>
    <lineage>
        <taxon>Eukaryota</taxon>
        <taxon>Metazoa</taxon>
        <taxon>Spiralia</taxon>
        <taxon>Gnathifera</taxon>
        <taxon>Rotifera</taxon>
        <taxon>Eurotatoria</taxon>
        <taxon>Bdelloidea</taxon>
        <taxon>Philodinida</taxon>
        <taxon>Philodinidae</taxon>
        <taxon>Didymodactylos</taxon>
    </lineage>
</organism>
<dbReference type="InterPro" id="IPR003439">
    <property type="entry name" value="ABC_transporter-like_ATP-bd"/>
</dbReference>
<dbReference type="PANTHER" id="PTHR24221">
    <property type="entry name" value="ATP-BINDING CASSETTE SUB-FAMILY B"/>
    <property type="match status" value="1"/>
</dbReference>
<accession>A0A814S291</accession>
<evidence type="ECO:0000313" key="13">
    <source>
        <dbReference type="EMBL" id="CAF3906021.1"/>
    </source>
</evidence>
<protein>
    <recommendedName>
        <fullName evidence="11">ABC transmembrane type-1 domain-containing protein</fullName>
    </recommendedName>
</protein>
<dbReference type="SUPFAM" id="SSF52540">
    <property type="entry name" value="P-loop containing nucleoside triphosphate hydrolases"/>
    <property type="match status" value="1"/>
</dbReference>
<dbReference type="PANTHER" id="PTHR24221:SF654">
    <property type="entry name" value="ATP-BINDING CASSETTE SUB-FAMILY B MEMBER 6"/>
    <property type="match status" value="1"/>
</dbReference>
<gene>
    <name evidence="12" type="ORF">GPM918_LOCUS20746</name>
    <name evidence="13" type="ORF">SRO942_LOCUS20750</name>
</gene>
<keyword evidence="14" id="KW-1185">Reference proteome</keyword>
<dbReference type="InterPro" id="IPR039421">
    <property type="entry name" value="Type_1_exporter"/>
</dbReference>
<evidence type="ECO:0000256" key="5">
    <source>
        <dbReference type="ARBA" id="ARBA00022840"/>
    </source>
</evidence>
<dbReference type="EMBL" id="CAJOBC010006636">
    <property type="protein sequence ID" value="CAF3906021.1"/>
    <property type="molecule type" value="Genomic_DNA"/>
</dbReference>
<dbReference type="InterPro" id="IPR011527">
    <property type="entry name" value="ABC1_TM_dom"/>
</dbReference>
<evidence type="ECO:0000256" key="8">
    <source>
        <dbReference type="ARBA" id="ARBA00024363"/>
    </source>
</evidence>
<evidence type="ECO:0000259" key="11">
    <source>
        <dbReference type="PROSITE" id="PS50929"/>
    </source>
</evidence>
<dbReference type="SUPFAM" id="SSF55895">
    <property type="entry name" value="Ribonuclease Rh-like"/>
    <property type="match status" value="1"/>
</dbReference>
<dbReference type="Gene3D" id="3.40.50.300">
    <property type="entry name" value="P-loop containing nucleotide triphosphate hydrolases"/>
    <property type="match status" value="1"/>
</dbReference>
<reference evidence="12" key="1">
    <citation type="submission" date="2021-02" db="EMBL/GenBank/DDBJ databases">
        <authorList>
            <person name="Nowell W R."/>
        </authorList>
    </citation>
    <scope>NUCLEOTIDE SEQUENCE</scope>
</reference>
<evidence type="ECO:0000256" key="1">
    <source>
        <dbReference type="ARBA" id="ARBA00004141"/>
    </source>
</evidence>
<feature type="transmembrane region" description="Helical" evidence="10">
    <location>
        <begin position="705"/>
        <end position="726"/>
    </location>
</feature>
<dbReference type="GO" id="GO:0003723">
    <property type="term" value="F:RNA binding"/>
    <property type="evidence" value="ECO:0007669"/>
    <property type="project" value="InterPro"/>
</dbReference>
<evidence type="ECO:0000313" key="12">
    <source>
        <dbReference type="EMBL" id="CAF1142219.1"/>
    </source>
</evidence>
<evidence type="ECO:0000256" key="10">
    <source>
        <dbReference type="SAM" id="Phobius"/>
    </source>
</evidence>
<dbReference type="GO" id="GO:0005524">
    <property type="term" value="F:ATP binding"/>
    <property type="evidence" value="ECO:0007669"/>
    <property type="project" value="UniProtKB-KW"/>
</dbReference>
<dbReference type="SMART" id="SM00382">
    <property type="entry name" value="AAA"/>
    <property type="match status" value="1"/>
</dbReference>
<evidence type="ECO:0000256" key="4">
    <source>
        <dbReference type="ARBA" id="ARBA00022741"/>
    </source>
</evidence>
<feature type="non-terminal residue" evidence="12">
    <location>
        <position position="1114"/>
    </location>
</feature>
<dbReference type="InterPro" id="IPR033130">
    <property type="entry name" value="RNase_T2_His_AS_2"/>
</dbReference>